<reference evidence="5 6" key="1">
    <citation type="submission" date="2020-04" db="EMBL/GenBank/DDBJ databases">
        <title>MicrobeNet Type strains.</title>
        <authorList>
            <person name="Nicholson A.C."/>
        </authorList>
    </citation>
    <scope>NUCLEOTIDE SEQUENCE [LARGE SCALE GENOMIC DNA]</scope>
    <source>
        <strain evidence="5 6">ATCC BAA-787</strain>
    </source>
</reference>
<dbReference type="Gene3D" id="3.40.630.190">
    <property type="entry name" value="LCP protein"/>
    <property type="match status" value="1"/>
</dbReference>
<dbReference type="Proteomes" id="UP000777774">
    <property type="component" value="Unassembled WGS sequence"/>
</dbReference>
<dbReference type="Pfam" id="PF01451">
    <property type="entry name" value="LMWPc"/>
    <property type="match status" value="1"/>
</dbReference>
<evidence type="ECO:0000259" key="4">
    <source>
        <dbReference type="SMART" id="SM00226"/>
    </source>
</evidence>
<organism evidence="5 6">
    <name type="scientific">Cellulomonas septica</name>
    <dbReference type="NCBI Taxonomy" id="285080"/>
    <lineage>
        <taxon>Bacteria</taxon>
        <taxon>Bacillati</taxon>
        <taxon>Actinomycetota</taxon>
        <taxon>Actinomycetes</taxon>
        <taxon>Micrococcales</taxon>
        <taxon>Cellulomonadaceae</taxon>
        <taxon>Cellulomonas</taxon>
    </lineage>
</organism>
<keyword evidence="3" id="KW-1133">Transmembrane helix</keyword>
<feature type="region of interest" description="Disordered" evidence="2">
    <location>
        <begin position="157"/>
        <end position="179"/>
    </location>
</feature>
<dbReference type="Pfam" id="PF03816">
    <property type="entry name" value="LytR_cpsA_psr"/>
    <property type="match status" value="1"/>
</dbReference>
<dbReference type="Gene3D" id="3.40.50.2300">
    <property type="match status" value="1"/>
</dbReference>
<gene>
    <name evidence="5" type="ORF">HGA02_00970</name>
</gene>
<sequence>MGPSGAVPSTAVANHFDVLLVGATNVGPSLAAERLLRARLGADSAVTVTSAAIDAAPDDPVPEHLSELLAREGLDVDGPHAREVDAAMLAEADLVLTATRHERSAVVRKVPAAVRRTFTLCELARVATSLGPSALPDGDVAARLSALAQLAPVHRVGTAPPVAEDDDVPDPGATGRRGYEKSFAKVRAAVDGIAWTVLTPPDEPSPPPPEVPRTPPPSHRGRNIALAVVGSLVLLLLVATGGALVVAGTLDNRLERFPDPVSLTDRPAPLPPAEVGGPAPVTILVLGSTNDVSTEGGQDWAAAAAQTDIVMLAHVSADRSSVNVIAMPPDLSVNVPGSGPGTLRSAFAQGGPSGAVETVERLTNVRLDHVALTDSETFARVTDGLGGVEIDLDSRLVVDGGQTFPAGRHRLTGEEALVWVRGDGLDDTSRAERSAAWLRAILDRLGDDDVRRSPATWLRLLGIVSGSVAVDESFDRSELVGLLTSVRHLGPEAVRVVPVPTTIVPTGDSAALVPDAAALGSLMDALRTDTLDEDLVAGS</sequence>
<feature type="compositionally biased region" description="Pro residues" evidence="2">
    <location>
        <begin position="201"/>
        <end position="218"/>
    </location>
</feature>
<dbReference type="SMART" id="SM00226">
    <property type="entry name" value="LMWPc"/>
    <property type="match status" value="1"/>
</dbReference>
<dbReference type="InterPro" id="IPR036196">
    <property type="entry name" value="Ptyr_pPase_sf"/>
</dbReference>
<feature type="domain" description="Phosphotyrosine protein phosphatase I" evidence="4">
    <location>
        <begin position="16"/>
        <end position="196"/>
    </location>
</feature>
<keyword evidence="3" id="KW-0472">Membrane</keyword>
<evidence type="ECO:0000313" key="5">
    <source>
        <dbReference type="EMBL" id="NKY38141.1"/>
    </source>
</evidence>
<comment type="similarity">
    <text evidence="1">Belongs to the LytR/CpsA/Psr (LCP) family.</text>
</comment>
<dbReference type="PANTHER" id="PTHR33392:SF6">
    <property type="entry name" value="POLYISOPRENYL-TEICHOIC ACID--PEPTIDOGLYCAN TEICHOIC ACID TRANSFERASE TAGU"/>
    <property type="match status" value="1"/>
</dbReference>
<dbReference type="NCBIfam" id="TIGR00350">
    <property type="entry name" value="lytR_cpsA_psr"/>
    <property type="match status" value="1"/>
</dbReference>
<protein>
    <recommendedName>
        <fullName evidence="4">Phosphotyrosine protein phosphatase I domain-containing protein</fullName>
    </recommendedName>
</protein>
<feature type="transmembrane region" description="Helical" evidence="3">
    <location>
        <begin position="224"/>
        <end position="247"/>
    </location>
</feature>
<dbReference type="InterPro" id="IPR004474">
    <property type="entry name" value="LytR_CpsA_psr"/>
</dbReference>
<comment type="caution">
    <text evidence="5">The sequence shown here is derived from an EMBL/GenBank/DDBJ whole genome shotgun (WGS) entry which is preliminary data.</text>
</comment>
<keyword evidence="3" id="KW-0812">Transmembrane</keyword>
<name>A0ABX1JV02_9CELL</name>
<evidence type="ECO:0000256" key="1">
    <source>
        <dbReference type="ARBA" id="ARBA00006068"/>
    </source>
</evidence>
<dbReference type="RefSeq" id="WP_168676590.1">
    <property type="nucleotide sequence ID" value="NZ_JAAXOY010000004.1"/>
</dbReference>
<dbReference type="SUPFAM" id="SSF52788">
    <property type="entry name" value="Phosphotyrosine protein phosphatases I"/>
    <property type="match status" value="1"/>
</dbReference>
<dbReference type="PANTHER" id="PTHR33392">
    <property type="entry name" value="POLYISOPRENYL-TEICHOIC ACID--PEPTIDOGLYCAN TEICHOIC ACID TRANSFERASE TAGU"/>
    <property type="match status" value="1"/>
</dbReference>
<dbReference type="EMBL" id="JAAXOY010000004">
    <property type="protein sequence ID" value="NKY38141.1"/>
    <property type="molecule type" value="Genomic_DNA"/>
</dbReference>
<evidence type="ECO:0000256" key="3">
    <source>
        <dbReference type="SAM" id="Phobius"/>
    </source>
</evidence>
<evidence type="ECO:0000313" key="6">
    <source>
        <dbReference type="Proteomes" id="UP000777774"/>
    </source>
</evidence>
<accession>A0ABX1JV02</accession>
<dbReference type="InterPro" id="IPR050922">
    <property type="entry name" value="LytR/CpsA/Psr_CW_biosynth"/>
</dbReference>
<keyword evidence="6" id="KW-1185">Reference proteome</keyword>
<dbReference type="InterPro" id="IPR023485">
    <property type="entry name" value="Ptyr_pPase"/>
</dbReference>
<proteinExistence type="inferred from homology"/>
<evidence type="ECO:0000256" key="2">
    <source>
        <dbReference type="SAM" id="MobiDB-lite"/>
    </source>
</evidence>
<feature type="region of interest" description="Disordered" evidence="2">
    <location>
        <begin position="197"/>
        <end position="219"/>
    </location>
</feature>